<sequence length="373" mass="39163">MLSSRIATRSFASAASPVKLTTRESSGKLSKLSVVINGGSKTGKSGLAHLLSRYQFQRNGAKSDLRFIREAELLGASFNAQVTRDAIVLNTVFFKQDLPYFVESLANNLKSGAFRPHYFDEIVLPTALNDAAVANSDNQFKALEKLHELAFRKGYGQPLYFDGKAAISNEEVVQSAKELFTTSNIEIVASGVDQADLTSFVSEFGFAQLPAGSPAASSQAFFQGESRIRASGQNVATIGVPVKTADFAAYEVLAATLGSVFLPSAVSPLGQIQGGVNASSQLYKYNDAGLFTITVSGANASAVAAGIKEAAKLAKAAPASNLKLAELAVALQKDQTLTGSVNVNVAGAEAAKLGKFSYVAVGNTDILPFADEL</sequence>
<keyword evidence="2" id="KW-0813">Transport</keyword>
<dbReference type="PANTHER" id="PTHR11851">
    <property type="entry name" value="METALLOPROTEASE"/>
    <property type="match status" value="1"/>
</dbReference>
<evidence type="ECO:0000256" key="7">
    <source>
        <dbReference type="ARBA" id="ARBA00023128"/>
    </source>
</evidence>
<dbReference type="GO" id="GO:0046872">
    <property type="term" value="F:metal ion binding"/>
    <property type="evidence" value="ECO:0007669"/>
    <property type="project" value="InterPro"/>
</dbReference>
<evidence type="ECO:0000256" key="8">
    <source>
        <dbReference type="ARBA" id="ARBA00023136"/>
    </source>
</evidence>
<keyword evidence="3" id="KW-0679">Respiratory chain</keyword>
<keyword evidence="7" id="KW-0496">Mitochondrion</keyword>
<evidence type="ECO:0000256" key="1">
    <source>
        <dbReference type="ARBA" id="ARBA00004443"/>
    </source>
</evidence>
<evidence type="ECO:0000256" key="12">
    <source>
        <dbReference type="ARBA" id="ARBA00041778"/>
    </source>
</evidence>
<dbReference type="GO" id="GO:0045275">
    <property type="term" value="C:respiratory chain complex III"/>
    <property type="evidence" value="ECO:0007669"/>
    <property type="project" value="EnsemblFungi"/>
</dbReference>
<feature type="domain" description="Peptidase M16 N-terminal" evidence="14">
    <location>
        <begin position="23"/>
        <end position="160"/>
    </location>
</feature>
<dbReference type="Proteomes" id="UP000094336">
    <property type="component" value="Unassembled WGS sequence"/>
</dbReference>
<keyword evidence="5" id="KW-0809">Transit peptide</keyword>
<protein>
    <recommendedName>
        <fullName evidence="10">Cytochrome b-c1 complex subunit 2, mitochondrial</fullName>
    </recommendedName>
    <alternativeName>
        <fullName evidence="12">Complex III subunit 2</fullName>
    </alternativeName>
    <alternativeName>
        <fullName evidence="11">Core protein II</fullName>
    </alternativeName>
    <alternativeName>
        <fullName evidence="13">Ubiquinol-cytochrome-c reductase complex core protein 2</fullName>
    </alternativeName>
</protein>
<keyword evidence="17" id="KW-1185">Reference proteome</keyword>
<accession>A0A1E3QSP1</accession>
<keyword evidence="8" id="KW-0472">Membrane</keyword>
<dbReference type="SUPFAM" id="SSF63411">
    <property type="entry name" value="LuxS/MPP-like metallohydrolase"/>
    <property type="match status" value="2"/>
</dbReference>
<evidence type="ECO:0000256" key="10">
    <source>
        <dbReference type="ARBA" id="ARBA00040751"/>
    </source>
</evidence>
<proteinExistence type="inferred from homology"/>
<dbReference type="GeneID" id="30148342"/>
<gene>
    <name evidence="16" type="ORF">BABINDRAFT_167129</name>
</gene>
<reference evidence="17" key="1">
    <citation type="submission" date="2016-05" db="EMBL/GenBank/DDBJ databases">
        <title>Comparative genomics of biotechnologically important yeasts.</title>
        <authorList>
            <consortium name="DOE Joint Genome Institute"/>
            <person name="Riley R."/>
            <person name="Haridas S."/>
            <person name="Wolfe K.H."/>
            <person name="Lopes M.R."/>
            <person name="Hittinger C.T."/>
            <person name="Goker M."/>
            <person name="Salamov A."/>
            <person name="Wisecaver J."/>
            <person name="Long T.M."/>
            <person name="Aerts A.L."/>
            <person name="Barry K."/>
            <person name="Choi C."/>
            <person name="Clum A."/>
            <person name="Coughlan A.Y."/>
            <person name="Deshpande S."/>
            <person name="Douglass A.P."/>
            <person name="Hanson S.J."/>
            <person name="Klenk H.-P."/>
            <person name="Labutti K."/>
            <person name="Lapidus A."/>
            <person name="Lindquist E."/>
            <person name="Lipzen A."/>
            <person name="Meier-Kolthoff J.P."/>
            <person name="Ohm R.A."/>
            <person name="Otillar R.P."/>
            <person name="Pangilinan J."/>
            <person name="Peng Y."/>
            <person name="Rokas A."/>
            <person name="Rosa C.A."/>
            <person name="Scheuner C."/>
            <person name="Sibirny A.A."/>
            <person name="Slot J.C."/>
            <person name="Stielow J.B."/>
            <person name="Sun H."/>
            <person name="Kurtzman C.P."/>
            <person name="Blackwell M."/>
            <person name="Grigoriev I.V."/>
            <person name="Jeffries T.W."/>
        </authorList>
    </citation>
    <scope>NUCLEOTIDE SEQUENCE [LARGE SCALE GENOMIC DNA]</scope>
    <source>
        <strain evidence="17">NRRL Y-12698</strain>
    </source>
</reference>
<dbReference type="AlphaFoldDB" id="A0A1E3QSP1"/>
<dbReference type="STRING" id="984486.A0A1E3QSP1"/>
<evidence type="ECO:0000256" key="4">
    <source>
        <dbReference type="ARBA" id="ARBA00022792"/>
    </source>
</evidence>
<dbReference type="GO" id="GO:0006122">
    <property type="term" value="P:mitochondrial electron transport, ubiquinol to cytochrome c"/>
    <property type="evidence" value="ECO:0007669"/>
    <property type="project" value="EnsemblFungi"/>
</dbReference>
<dbReference type="PANTHER" id="PTHR11851:SF209">
    <property type="entry name" value="CYTOCHROME B-C1 COMPLEX SUBUNIT 2, MITOCHONDRIAL"/>
    <property type="match status" value="1"/>
</dbReference>
<dbReference type="InterPro" id="IPR011249">
    <property type="entry name" value="Metalloenz_LuxS/M16"/>
</dbReference>
<evidence type="ECO:0000256" key="6">
    <source>
        <dbReference type="ARBA" id="ARBA00022982"/>
    </source>
</evidence>
<evidence type="ECO:0000313" key="16">
    <source>
        <dbReference type="EMBL" id="ODQ80032.1"/>
    </source>
</evidence>
<dbReference type="EMBL" id="KV454431">
    <property type="protein sequence ID" value="ODQ80032.1"/>
    <property type="molecule type" value="Genomic_DNA"/>
</dbReference>
<dbReference type="OrthoDB" id="6369905at2759"/>
<organism evidence="16 17">
    <name type="scientific">Babjeviella inositovora NRRL Y-12698</name>
    <dbReference type="NCBI Taxonomy" id="984486"/>
    <lineage>
        <taxon>Eukaryota</taxon>
        <taxon>Fungi</taxon>
        <taxon>Dikarya</taxon>
        <taxon>Ascomycota</taxon>
        <taxon>Saccharomycotina</taxon>
        <taxon>Pichiomycetes</taxon>
        <taxon>Serinales incertae sedis</taxon>
        <taxon>Babjeviella</taxon>
    </lineage>
</organism>
<name>A0A1E3QSP1_9ASCO</name>
<dbReference type="InterPro" id="IPR050361">
    <property type="entry name" value="MPP/UQCRC_Complex"/>
</dbReference>
<evidence type="ECO:0000256" key="9">
    <source>
        <dbReference type="ARBA" id="ARBA00038146"/>
    </source>
</evidence>
<comment type="similarity">
    <text evidence="9">Belongs to the peptidase M16 family. UQCRC2/QCR2 subfamily.</text>
</comment>
<comment type="subcellular location">
    <subcellularLocation>
        <location evidence="1">Mitochondrion inner membrane</location>
        <topology evidence="1">Peripheral membrane protein</topology>
        <orientation evidence="1">Matrix side</orientation>
    </subcellularLocation>
</comment>
<dbReference type="Pfam" id="PF05193">
    <property type="entry name" value="Peptidase_M16_C"/>
    <property type="match status" value="1"/>
</dbReference>
<evidence type="ECO:0000256" key="2">
    <source>
        <dbReference type="ARBA" id="ARBA00022448"/>
    </source>
</evidence>
<evidence type="ECO:0000256" key="5">
    <source>
        <dbReference type="ARBA" id="ARBA00022946"/>
    </source>
</evidence>
<feature type="domain" description="Peptidase M16 C-terminal" evidence="15">
    <location>
        <begin position="167"/>
        <end position="309"/>
    </location>
</feature>
<evidence type="ECO:0000259" key="14">
    <source>
        <dbReference type="Pfam" id="PF00675"/>
    </source>
</evidence>
<dbReference type="RefSeq" id="XP_018985360.1">
    <property type="nucleotide sequence ID" value="XM_019130489.1"/>
</dbReference>
<dbReference type="Pfam" id="PF00675">
    <property type="entry name" value="Peptidase_M16"/>
    <property type="match status" value="1"/>
</dbReference>
<dbReference type="GO" id="GO:0030061">
    <property type="term" value="C:mitochondrial crista"/>
    <property type="evidence" value="ECO:0007669"/>
    <property type="project" value="EnsemblFungi"/>
</dbReference>
<keyword evidence="4" id="KW-0999">Mitochondrion inner membrane</keyword>
<evidence type="ECO:0000256" key="13">
    <source>
        <dbReference type="ARBA" id="ARBA00042707"/>
    </source>
</evidence>
<keyword evidence="6" id="KW-0249">Electron transport</keyword>
<dbReference type="InterPro" id="IPR007863">
    <property type="entry name" value="Peptidase_M16_C"/>
</dbReference>
<evidence type="ECO:0000256" key="3">
    <source>
        <dbReference type="ARBA" id="ARBA00022660"/>
    </source>
</evidence>
<dbReference type="InterPro" id="IPR011765">
    <property type="entry name" value="Pept_M16_N"/>
</dbReference>
<dbReference type="Gene3D" id="3.30.830.10">
    <property type="entry name" value="Metalloenzyme, LuxS/M16 peptidase-like"/>
    <property type="match status" value="2"/>
</dbReference>
<evidence type="ECO:0000313" key="17">
    <source>
        <dbReference type="Proteomes" id="UP000094336"/>
    </source>
</evidence>
<dbReference type="GO" id="GO:0008121">
    <property type="term" value="F:quinol-cytochrome-c reductase activity"/>
    <property type="evidence" value="ECO:0007669"/>
    <property type="project" value="EnsemblFungi"/>
</dbReference>
<evidence type="ECO:0000259" key="15">
    <source>
        <dbReference type="Pfam" id="PF05193"/>
    </source>
</evidence>
<evidence type="ECO:0000256" key="11">
    <source>
        <dbReference type="ARBA" id="ARBA00041372"/>
    </source>
</evidence>